<dbReference type="GO" id="GO:0009360">
    <property type="term" value="C:DNA polymerase III complex"/>
    <property type="evidence" value="ECO:0007669"/>
    <property type="project" value="InterPro"/>
</dbReference>
<dbReference type="CDD" id="cd00140">
    <property type="entry name" value="beta_clamp"/>
    <property type="match status" value="1"/>
</dbReference>
<keyword evidence="5 9" id="KW-0548">Nucleotidyltransferase</keyword>
<dbReference type="PIRSF" id="PIRSF000804">
    <property type="entry name" value="DNA_pol_III_b"/>
    <property type="match status" value="1"/>
</dbReference>
<dbReference type="SUPFAM" id="SSF55979">
    <property type="entry name" value="DNA clamp"/>
    <property type="match status" value="3"/>
</dbReference>
<dbReference type="GO" id="GO:0003677">
    <property type="term" value="F:DNA binding"/>
    <property type="evidence" value="ECO:0007669"/>
    <property type="project" value="UniProtKB-UniRule"/>
</dbReference>
<accession>A0A0G1IDI9</accession>
<reference evidence="13 14" key="1">
    <citation type="journal article" date="2015" name="Nature">
        <title>rRNA introns, odd ribosomes, and small enigmatic genomes across a large radiation of phyla.</title>
        <authorList>
            <person name="Brown C.T."/>
            <person name="Hug L.A."/>
            <person name="Thomas B.C."/>
            <person name="Sharon I."/>
            <person name="Castelle C.J."/>
            <person name="Singh A."/>
            <person name="Wilkins M.J."/>
            <person name="Williams K.H."/>
            <person name="Banfield J.F."/>
        </authorList>
    </citation>
    <scope>NUCLEOTIDE SEQUENCE [LARGE SCALE GENOMIC DNA]</scope>
</reference>
<dbReference type="Pfam" id="PF02768">
    <property type="entry name" value="DNA_pol3_beta_3"/>
    <property type="match status" value="1"/>
</dbReference>
<dbReference type="InterPro" id="IPR001001">
    <property type="entry name" value="DNA_polIII_beta"/>
</dbReference>
<dbReference type="GO" id="GO:0003887">
    <property type="term" value="F:DNA-directed DNA polymerase activity"/>
    <property type="evidence" value="ECO:0007669"/>
    <property type="project" value="UniProtKB-UniRule"/>
</dbReference>
<feature type="domain" description="DNA polymerase III beta sliding clamp C-terminal" evidence="12">
    <location>
        <begin position="245"/>
        <end position="365"/>
    </location>
</feature>
<organism evidence="13 14">
    <name type="scientific">Candidatus Giovannonibacteria bacterium GW2011_GWB1_44_23</name>
    <dbReference type="NCBI Taxonomy" id="1618652"/>
    <lineage>
        <taxon>Bacteria</taxon>
        <taxon>Candidatus Giovannoniibacteriota</taxon>
    </lineage>
</organism>
<dbReference type="EMBL" id="LCIN01000012">
    <property type="protein sequence ID" value="KKT56883.1"/>
    <property type="molecule type" value="Genomic_DNA"/>
</dbReference>
<gene>
    <name evidence="13" type="ORF">UW49_C0012G0019</name>
</gene>
<keyword evidence="8" id="KW-0238">DNA-binding</keyword>
<evidence type="ECO:0000256" key="7">
    <source>
        <dbReference type="ARBA" id="ARBA00022932"/>
    </source>
</evidence>
<dbReference type="InterPro" id="IPR022635">
    <property type="entry name" value="DNA_polIII_beta_C"/>
</dbReference>
<protein>
    <recommendedName>
        <fullName evidence="9">Beta sliding clamp</fullName>
    </recommendedName>
</protein>
<dbReference type="NCBIfam" id="TIGR00663">
    <property type="entry name" value="dnan"/>
    <property type="match status" value="1"/>
</dbReference>
<comment type="function">
    <text evidence="9">Confers DNA tethering and processivity to DNA polymerases and other proteins. Acts as a clamp, forming a ring around DNA (a reaction catalyzed by the clamp-loading complex) which diffuses in an ATP-independent manner freely and bidirectionally along dsDNA. Initially characterized for its ability to contact the catalytic subunit of DNA polymerase III (Pol III), a complex, multichain enzyme responsible for most of the replicative synthesis in bacteria; Pol III exhibits 3'-5' exonuclease proofreading activity. The beta chain is required for initiation of replication as well as for processivity of DNA replication.</text>
</comment>
<evidence type="ECO:0000259" key="12">
    <source>
        <dbReference type="Pfam" id="PF02768"/>
    </source>
</evidence>
<dbReference type="AlphaFoldDB" id="A0A0G1IDI9"/>
<evidence type="ECO:0000256" key="5">
    <source>
        <dbReference type="ARBA" id="ARBA00022695"/>
    </source>
</evidence>
<evidence type="ECO:0000259" key="10">
    <source>
        <dbReference type="Pfam" id="PF00712"/>
    </source>
</evidence>
<comment type="similarity">
    <text evidence="2 9">Belongs to the beta sliding clamp family.</text>
</comment>
<dbReference type="PANTHER" id="PTHR30478">
    <property type="entry name" value="DNA POLYMERASE III SUBUNIT BETA"/>
    <property type="match status" value="1"/>
</dbReference>
<dbReference type="Pfam" id="PF02767">
    <property type="entry name" value="DNA_pol3_beta_2"/>
    <property type="match status" value="1"/>
</dbReference>
<comment type="subcellular location">
    <subcellularLocation>
        <location evidence="1 9">Cytoplasm</location>
    </subcellularLocation>
</comment>
<sequence length="367" mass="41160">MKLQCIINNLRNGIVIAERSAAKNQTLPILNSVFIDAEKDVIKLKSTNLETALEIIIPGKIIESGSIVVPAKILSSFLSNINDDQIMLQTNRNNLFIKANNIETTIQGYPKEDFPIFPQMNSQENFTMQARELKDGLSATIIAASISDIKPELSSVLFKIFKNTIKIAATDSFRLAEKTIISKKINKEKLISFLIPQKGVQEMLKLLDQDEILEIGINKNQFFLSGNRFKFISRLTDGKFPDYEQIMPKNFKTVAVSKKSDIVSHIKLASVFVGKLSDITFNFDPAKKAVLINAFNSDVGQHSAQINSMIQGESVEVKFNWRYLLDGISQIDNEYIEFNLNTPESPLLIKGKGDASYLYLVMPMRGA</sequence>
<dbReference type="Gene3D" id="3.10.150.10">
    <property type="entry name" value="DNA Polymerase III, subunit A, domain 2"/>
    <property type="match status" value="1"/>
</dbReference>
<feature type="domain" description="DNA polymerase III beta sliding clamp N-terminal" evidence="10">
    <location>
        <begin position="1"/>
        <end position="117"/>
    </location>
</feature>
<dbReference type="InterPro" id="IPR022637">
    <property type="entry name" value="DNA_polIII_beta_cen"/>
</dbReference>
<evidence type="ECO:0000256" key="1">
    <source>
        <dbReference type="ARBA" id="ARBA00004496"/>
    </source>
</evidence>
<name>A0A0G1IDI9_9BACT</name>
<evidence type="ECO:0000259" key="11">
    <source>
        <dbReference type="Pfam" id="PF02767"/>
    </source>
</evidence>
<comment type="caution">
    <text evidence="13">The sequence shown here is derived from an EMBL/GenBank/DDBJ whole genome shotgun (WGS) entry which is preliminary data.</text>
</comment>
<dbReference type="InterPro" id="IPR022634">
    <property type="entry name" value="DNA_polIII_beta_N"/>
</dbReference>
<evidence type="ECO:0000256" key="2">
    <source>
        <dbReference type="ARBA" id="ARBA00010752"/>
    </source>
</evidence>
<dbReference type="InterPro" id="IPR046938">
    <property type="entry name" value="DNA_clamp_sf"/>
</dbReference>
<dbReference type="Pfam" id="PF00712">
    <property type="entry name" value="DNA_pol3_beta"/>
    <property type="match status" value="1"/>
</dbReference>
<evidence type="ECO:0000256" key="8">
    <source>
        <dbReference type="ARBA" id="ARBA00023125"/>
    </source>
</evidence>
<keyword evidence="3 9" id="KW-0963">Cytoplasm</keyword>
<dbReference type="Proteomes" id="UP000033977">
    <property type="component" value="Unassembled WGS sequence"/>
</dbReference>
<dbReference type="GO" id="GO:0005737">
    <property type="term" value="C:cytoplasm"/>
    <property type="evidence" value="ECO:0007669"/>
    <property type="project" value="UniProtKB-SubCell"/>
</dbReference>
<proteinExistence type="inferred from homology"/>
<comment type="subunit">
    <text evidence="9">Forms a ring-shaped head-to-tail homodimer around DNA.</text>
</comment>
<evidence type="ECO:0000313" key="14">
    <source>
        <dbReference type="Proteomes" id="UP000033977"/>
    </source>
</evidence>
<keyword evidence="4 9" id="KW-0808">Transferase</keyword>
<evidence type="ECO:0000256" key="3">
    <source>
        <dbReference type="ARBA" id="ARBA00022490"/>
    </source>
</evidence>
<keyword evidence="6 9" id="KW-0235">DNA replication</keyword>
<feature type="domain" description="DNA polymerase III beta sliding clamp central" evidence="11">
    <location>
        <begin position="129"/>
        <end position="242"/>
    </location>
</feature>
<dbReference type="Gene3D" id="3.70.10.10">
    <property type="match status" value="1"/>
</dbReference>
<evidence type="ECO:0000256" key="4">
    <source>
        <dbReference type="ARBA" id="ARBA00022679"/>
    </source>
</evidence>
<evidence type="ECO:0000256" key="6">
    <source>
        <dbReference type="ARBA" id="ARBA00022705"/>
    </source>
</evidence>
<evidence type="ECO:0000313" key="13">
    <source>
        <dbReference type="EMBL" id="KKT56883.1"/>
    </source>
</evidence>
<keyword evidence="7 9" id="KW-0239">DNA-directed DNA polymerase</keyword>
<dbReference type="GO" id="GO:0006271">
    <property type="term" value="P:DNA strand elongation involved in DNA replication"/>
    <property type="evidence" value="ECO:0007669"/>
    <property type="project" value="TreeGrafter"/>
</dbReference>
<dbReference type="SMART" id="SM00480">
    <property type="entry name" value="POL3Bc"/>
    <property type="match status" value="1"/>
</dbReference>
<dbReference type="PANTHER" id="PTHR30478:SF0">
    <property type="entry name" value="BETA SLIDING CLAMP"/>
    <property type="match status" value="1"/>
</dbReference>
<evidence type="ECO:0000256" key="9">
    <source>
        <dbReference type="PIRNR" id="PIRNR000804"/>
    </source>
</evidence>
<dbReference type="GO" id="GO:0008408">
    <property type="term" value="F:3'-5' exonuclease activity"/>
    <property type="evidence" value="ECO:0007669"/>
    <property type="project" value="InterPro"/>
</dbReference>